<dbReference type="InterPro" id="IPR023205">
    <property type="entry name" value="DsbA/DsbL"/>
</dbReference>
<dbReference type="EMBL" id="CP002209">
    <property type="protein sequence ID" value="ADN77194.1"/>
    <property type="molecule type" value="Genomic_DNA"/>
</dbReference>
<evidence type="ECO:0000313" key="12">
    <source>
        <dbReference type="Proteomes" id="UP000006683"/>
    </source>
</evidence>
<feature type="disulfide bond" description="Redox-active" evidence="8">
    <location>
        <begin position="76"/>
        <end position="79"/>
    </location>
</feature>
<evidence type="ECO:0000256" key="6">
    <source>
        <dbReference type="ARBA" id="ARBA00023157"/>
    </source>
</evidence>
<dbReference type="KEGG" id="fbl:Fbal_2992"/>
<keyword evidence="6" id="KW-1015">Disulfide bond</keyword>
<dbReference type="RefSeq" id="WP_013346500.1">
    <property type="nucleotide sequence ID" value="NC_014541.1"/>
</dbReference>
<dbReference type="InterPro" id="IPR036249">
    <property type="entry name" value="Thioredoxin-like_sf"/>
</dbReference>
<dbReference type="Gene3D" id="3.40.30.10">
    <property type="entry name" value="Glutaredoxin"/>
    <property type="match status" value="1"/>
</dbReference>
<protein>
    <recommendedName>
        <fullName evidence="3">Thiol:disulfide interchange protein DsbA</fullName>
    </recommendedName>
</protein>
<evidence type="ECO:0000256" key="2">
    <source>
        <dbReference type="ARBA" id="ARBA00005791"/>
    </source>
</evidence>
<dbReference type="STRING" id="550540.Fbal_2992"/>
<feature type="domain" description="Thioredoxin" evidence="10">
    <location>
        <begin position="33"/>
        <end position="241"/>
    </location>
</feature>
<dbReference type="GeneID" id="67183218"/>
<dbReference type="OrthoDB" id="9784896at2"/>
<dbReference type="InterPro" id="IPR050824">
    <property type="entry name" value="Thiol_disulfide_DsbA"/>
</dbReference>
<evidence type="ECO:0000256" key="4">
    <source>
        <dbReference type="ARBA" id="ARBA00022729"/>
    </source>
</evidence>
<keyword evidence="12" id="KW-1185">Reference proteome</keyword>
<dbReference type="PROSITE" id="PS51352">
    <property type="entry name" value="THIOREDOXIN_2"/>
    <property type="match status" value="1"/>
</dbReference>
<evidence type="ECO:0000259" key="10">
    <source>
        <dbReference type="PROSITE" id="PS51352"/>
    </source>
</evidence>
<dbReference type="CDD" id="cd03019">
    <property type="entry name" value="DsbA_DsbA"/>
    <property type="match status" value="1"/>
</dbReference>
<evidence type="ECO:0000256" key="7">
    <source>
        <dbReference type="ARBA" id="ARBA00023284"/>
    </source>
</evidence>
<evidence type="ECO:0000256" key="8">
    <source>
        <dbReference type="PIRSR" id="PIRSR001488-1"/>
    </source>
</evidence>
<gene>
    <name evidence="11" type="ordered locus">Fbal_2992</name>
</gene>
<evidence type="ECO:0000256" key="1">
    <source>
        <dbReference type="ARBA" id="ARBA00004418"/>
    </source>
</evidence>
<dbReference type="InterPro" id="IPR013766">
    <property type="entry name" value="Thioredoxin_domain"/>
</dbReference>
<evidence type="ECO:0000256" key="9">
    <source>
        <dbReference type="SAM" id="SignalP"/>
    </source>
</evidence>
<comment type="similarity">
    <text evidence="2">Belongs to the thioredoxin family. DsbA subfamily.</text>
</comment>
<evidence type="ECO:0000256" key="5">
    <source>
        <dbReference type="ARBA" id="ARBA00022764"/>
    </source>
</evidence>
<evidence type="ECO:0000313" key="11">
    <source>
        <dbReference type="EMBL" id="ADN77194.1"/>
    </source>
</evidence>
<sequence length="242" mass="26250">MKKILGIALALMLAGCSESAPEAPAKAETAAPQAAAQAAPKAAQTSHFKEGVHYQVVNPAGKVEQPTITEFFSFYCGGCYNMEARFLPTIVPALQEQGLKFEQKHVNFARNDADFQTYQAVIRAFATVQEMGEAGKIKDPMFALMGGKDHNHTAGDKHGEGINSLADVRAIFVENGVDAAKFDAIAETPAITEQVELWNKEQRLYQVGSIPAFVVNNKYLINLNNVQSVGELVDLMAYLATK</sequence>
<dbReference type="GO" id="GO:0042597">
    <property type="term" value="C:periplasmic space"/>
    <property type="evidence" value="ECO:0007669"/>
    <property type="project" value="UniProtKB-SubCell"/>
</dbReference>
<dbReference type="Pfam" id="PF01323">
    <property type="entry name" value="DSBA"/>
    <property type="match status" value="1"/>
</dbReference>
<dbReference type="AlphaFoldDB" id="E1STV0"/>
<proteinExistence type="inferred from homology"/>
<name>E1STV0_FERBD</name>
<keyword evidence="5" id="KW-0574">Periplasm</keyword>
<dbReference type="HOGENOM" id="CLU_088255_3_0_6"/>
<dbReference type="GO" id="GO:0016491">
    <property type="term" value="F:oxidoreductase activity"/>
    <property type="evidence" value="ECO:0007669"/>
    <property type="project" value="InterPro"/>
</dbReference>
<dbReference type="eggNOG" id="COG1651">
    <property type="taxonomic scope" value="Bacteria"/>
</dbReference>
<organism evidence="11 12">
    <name type="scientific">Ferrimonas balearica (strain DSM 9799 / CCM 4581 / KCTC 23876 / PAT)</name>
    <dbReference type="NCBI Taxonomy" id="550540"/>
    <lineage>
        <taxon>Bacteria</taxon>
        <taxon>Pseudomonadati</taxon>
        <taxon>Pseudomonadota</taxon>
        <taxon>Gammaproteobacteria</taxon>
        <taxon>Alteromonadales</taxon>
        <taxon>Ferrimonadaceae</taxon>
        <taxon>Ferrimonas</taxon>
    </lineage>
</organism>
<dbReference type="PANTHER" id="PTHR35891">
    <property type="entry name" value="THIOL:DISULFIDE INTERCHANGE PROTEIN DSBA"/>
    <property type="match status" value="1"/>
</dbReference>
<dbReference type="PANTHER" id="PTHR35891:SF2">
    <property type="entry name" value="THIOL:DISULFIDE INTERCHANGE PROTEIN DSBA"/>
    <property type="match status" value="1"/>
</dbReference>
<reference evidence="11 12" key="1">
    <citation type="journal article" date="2010" name="Stand. Genomic Sci.">
        <title>Complete genome sequence of Ferrimonas balearica type strain (PAT).</title>
        <authorList>
            <person name="Nolan M."/>
            <person name="Sikorski J."/>
            <person name="Davenport K."/>
            <person name="Lucas S."/>
            <person name="Glavina Del Rio T."/>
            <person name="Tice H."/>
            <person name="Cheng J."/>
            <person name="Goodwin L."/>
            <person name="Pitluck S."/>
            <person name="Liolios K."/>
            <person name="Ivanova N."/>
            <person name="Mavromatis K."/>
            <person name="Ovchinnikova G."/>
            <person name="Pati A."/>
            <person name="Chen A."/>
            <person name="Palaniappan K."/>
            <person name="Land M."/>
            <person name="Hauser L."/>
            <person name="Chang Y."/>
            <person name="Jeffries C."/>
            <person name="Tapia R."/>
            <person name="Brettin T."/>
            <person name="Detter J."/>
            <person name="Han C."/>
            <person name="Yasawong M."/>
            <person name="Rohde M."/>
            <person name="Tindall B."/>
            <person name="Goker M."/>
            <person name="Woyke T."/>
            <person name="Bristow J."/>
            <person name="Eisen J."/>
            <person name="Markowitz V."/>
            <person name="Hugenholtz P."/>
            <person name="Kyrpides N."/>
            <person name="Klenk H."/>
            <person name="Lapidus A."/>
        </authorList>
    </citation>
    <scope>NUCLEOTIDE SEQUENCE [LARGE SCALE GENOMIC DNA]</scope>
    <source>
        <strain evidence="12">DSM 9799 / CCM 4581 / KCTC 23876 / PAT</strain>
    </source>
</reference>
<evidence type="ECO:0000256" key="3">
    <source>
        <dbReference type="ARBA" id="ARBA00013831"/>
    </source>
</evidence>
<feature type="chain" id="PRO_5003151889" description="Thiol:disulfide interchange protein DsbA" evidence="9">
    <location>
        <begin position="23"/>
        <end position="242"/>
    </location>
</feature>
<dbReference type="InterPro" id="IPR001853">
    <property type="entry name" value="DSBA-like_thioredoxin_dom"/>
</dbReference>
<accession>E1STV0</accession>
<dbReference type="PROSITE" id="PS51257">
    <property type="entry name" value="PROKAR_LIPOPROTEIN"/>
    <property type="match status" value="1"/>
</dbReference>
<feature type="signal peptide" evidence="9">
    <location>
        <begin position="1"/>
        <end position="22"/>
    </location>
</feature>
<comment type="subcellular location">
    <subcellularLocation>
        <location evidence="1">Periplasm</location>
    </subcellularLocation>
</comment>
<dbReference type="Proteomes" id="UP000006683">
    <property type="component" value="Chromosome"/>
</dbReference>
<keyword evidence="7" id="KW-0676">Redox-active center</keyword>
<dbReference type="SUPFAM" id="SSF52833">
    <property type="entry name" value="Thioredoxin-like"/>
    <property type="match status" value="1"/>
</dbReference>
<keyword evidence="4 9" id="KW-0732">Signal</keyword>